<dbReference type="PANTHER" id="PTHR30055:SF234">
    <property type="entry name" value="HTH-TYPE TRANSCRIPTIONAL REGULATOR BETI"/>
    <property type="match status" value="1"/>
</dbReference>
<gene>
    <name evidence="6" type="ORF">B5P45_07435</name>
</gene>
<evidence type="ECO:0000259" key="5">
    <source>
        <dbReference type="PROSITE" id="PS50977"/>
    </source>
</evidence>
<evidence type="ECO:0000256" key="2">
    <source>
        <dbReference type="ARBA" id="ARBA00023125"/>
    </source>
</evidence>
<dbReference type="PRINTS" id="PR00455">
    <property type="entry name" value="HTHTETR"/>
</dbReference>
<dbReference type="KEGG" id="pht:BLM14_22770"/>
<organism evidence="6 7">
    <name type="scientific">Phyllobacterium zundukense</name>
    <dbReference type="NCBI Taxonomy" id="1867719"/>
    <lineage>
        <taxon>Bacteria</taxon>
        <taxon>Pseudomonadati</taxon>
        <taxon>Pseudomonadota</taxon>
        <taxon>Alphaproteobacteria</taxon>
        <taxon>Hyphomicrobiales</taxon>
        <taxon>Phyllobacteriaceae</taxon>
        <taxon>Phyllobacterium</taxon>
    </lineage>
</organism>
<dbReference type="SUPFAM" id="SSF46689">
    <property type="entry name" value="Homeodomain-like"/>
    <property type="match status" value="1"/>
</dbReference>
<keyword evidence="2 4" id="KW-0238">DNA-binding</keyword>
<keyword evidence="3" id="KW-0804">Transcription</keyword>
<evidence type="ECO:0000313" key="7">
    <source>
        <dbReference type="Proteomes" id="UP000232163"/>
    </source>
</evidence>
<evidence type="ECO:0000313" key="6">
    <source>
        <dbReference type="EMBL" id="PIO45508.1"/>
    </source>
</evidence>
<keyword evidence="1" id="KW-0805">Transcription regulation</keyword>
<dbReference type="AlphaFoldDB" id="A0A2N9W190"/>
<reference evidence="6 7" key="1">
    <citation type="journal article" date="2017" name="Int J Environ Stud">
        <title>Does the Miocene-Pliocene relict legume Oxytropis triphylla form nitrogen-fixing nodules with a combination of bacterial strains?</title>
        <authorList>
            <person name="Safronova V."/>
            <person name="Belimov A."/>
            <person name="Sazanova A."/>
            <person name="Kuznetsova I."/>
            <person name="Popova J."/>
            <person name="Andronov E."/>
            <person name="Verkhozina A."/>
            <person name="Tikhonovich I."/>
        </authorList>
    </citation>
    <scope>NUCLEOTIDE SEQUENCE [LARGE SCALE GENOMIC DNA]</scope>
    <source>
        <strain evidence="6 7">Tri-38</strain>
    </source>
</reference>
<keyword evidence="7" id="KW-1185">Reference proteome</keyword>
<evidence type="ECO:0000256" key="3">
    <source>
        <dbReference type="ARBA" id="ARBA00023163"/>
    </source>
</evidence>
<feature type="domain" description="HTH tetR-type" evidence="5">
    <location>
        <begin position="10"/>
        <end position="70"/>
    </location>
</feature>
<dbReference type="GO" id="GO:0000976">
    <property type="term" value="F:transcription cis-regulatory region binding"/>
    <property type="evidence" value="ECO:0007669"/>
    <property type="project" value="TreeGrafter"/>
</dbReference>
<feature type="DNA-binding region" description="H-T-H motif" evidence="4">
    <location>
        <begin position="33"/>
        <end position="52"/>
    </location>
</feature>
<dbReference type="Pfam" id="PF00440">
    <property type="entry name" value="TetR_N"/>
    <property type="match status" value="1"/>
</dbReference>
<dbReference type="InterPro" id="IPR009057">
    <property type="entry name" value="Homeodomain-like_sf"/>
</dbReference>
<dbReference type="OrthoDB" id="9809772at2"/>
<dbReference type="PROSITE" id="PS50977">
    <property type="entry name" value="HTH_TETR_2"/>
    <property type="match status" value="1"/>
</dbReference>
<dbReference type="InterPro" id="IPR050109">
    <property type="entry name" value="HTH-type_TetR-like_transc_reg"/>
</dbReference>
<name>A0A2N9W190_9HYPH</name>
<protein>
    <recommendedName>
        <fullName evidence="5">HTH tetR-type domain-containing protein</fullName>
    </recommendedName>
</protein>
<dbReference type="Gene3D" id="1.10.357.10">
    <property type="entry name" value="Tetracycline Repressor, domain 2"/>
    <property type="match status" value="1"/>
</dbReference>
<proteinExistence type="predicted"/>
<accession>A0A2N9W190</accession>
<sequence length="180" mass="19778">MLTNSTRRSGATVDQILDAAEEVLLAHGITGLTLNAVAARAGITKGGLLYHFRTKNDLERGVERRFIARIEHKLSKLRPATNCFPSAMIAEIWDDWQKGNNRFAALILSASNGHSSKELQAFGASLLGRFDGQSPMVQYERLSFFAIIGLILADLLNLVDISEDEAARIHLAIQMLMNNG</sequence>
<dbReference type="EMBL" id="MZMT01000019">
    <property type="protein sequence ID" value="PIO45508.1"/>
    <property type="molecule type" value="Genomic_DNA"/>
</dbReference>
<evidence type="ECO:0000256" key="4">
    <source>
        <dbReference type="PROSITE-ProRule" id="PRU00335"/>
    </source>
</evidence>
<dbReference type="InterPro" id="IPR001647">
    <property type="entry name" value="HTH_TetR"/>
</dbReference>
<dbReference type="Proteomes" id="UP000232163">
    <property type="component" value="Unassembled WGS sequence"/>
</dbReference>
<dbReference type="GO" id="GO:0003700">
    <property type="term" value="F:DNA-binding transcription factor activity"/>
    <property type="evidence" value="ECO:0007669"/>
    <property type="project" value="TreeGrafter"/>
</dbReference>
<dbReference type="PANTHER" id="PTHR30055">
    <property type="entry name" value="HTH-TYPE TRANSCRIPTIONAL REGULATOR RUTR"/>
    <property type="match status" value="1"/>
</dbReference>
<evidence type="ECO:0000256" key="1">
    <source>
        <dbReference type="ARBA" id="ARBA00023015"/>
    </source>
</evidence>
<comment type="caution">
    <text evidence="6">The sequence shown here is derived from an EMBL/GenBank/DDBJ whole genome shotgun (WGS) entry which is preliminary data.</text>
</comment>